<dbReference type="GO" id="GO:0009898">
    <property type="term" value="C:cytoplasmic side of plasma membrane"/>
    <property type="evidence" value="ECO:0007669"/>
    <property type="project" value="TreeGrafter"/>
</dbReference>
<dbReference type="Gene3D" id="2.70.220.10">
    <property type="entry name" value="Ganglioside GM2 activator"/>
    <property type="match status" value="1"/>
</dbReference>
<feature type="signal peptide" evidence="2">
    <location>
        <begin position="1"/>
        <end position="15"/>
    </location>
</feature>
<dbReference type="Pfam" id="PF02221">
    <property type="entry name" value="E1_DerP2_DerF2"/>
    <property type="match status" value="1"/>
</dbReference>
<dbReference type="GO" id="GO:0006689">
    <property type="term" value="P:ganglioside catabolic process"/>
    <property type="evidence" value="ECO:0007669"/>
    <property type="project" value="InterPro"/>
</dbReference>
<evidence type="ECO:0000256" key="2">
    <source>
        <dbReference type="SAM" id="SignalP"/>
    </source>
</evidence>
<keyword evidence="1 2" id="KW-0732">Signal</keyword>
<evidence type="ECO:0000313" key="4">
    <source>
        <dbReference type="EMBL" id="KAK6169674.1"/>
    </source>
</evidence>
<accession>A0AAN8J4U7</accession>
<dbReference type="PANTHER" id="PTHR17357:SF0">
    <property type="entry name" value="GANGLIOSIDE GM2 ACTIVATOR"/>
    <property type="match status" value="1"/>
</dbReference>
<keyword evidence="5" id="KW-1185">Reference proteome</keyword>
<protein>
    <recommendedName>
        <fullName evidence="3">MD-2-related lipid-recognition domain-containing protein</fullName>
    </recommendedName>
</protein>
<dbReference type="SUPFAM" id="SSF63707">
    <property type="entry name" value="Ganglioside M2 (gm2) activator"/>
    <property type="match status" value="1"/>
</dbReference>
<dbReference type="EMBL" id="JAZGQO010000015">
    <property type="protein sequence ID" value="KAK6169674.1"/>
    <property type="molecule type" value="Genomic_DNA"/>
</dbReference>
<dbReference type="InterPro" id="IPR003172">
    <property type="entry name" value="ML_dom"/>
</dbReference>
<evidence type="ECO:0000313" key="5">
    <source>
        <dbReference type="Proteomes" id="UP001347796"/>
    </source>
</evidence>
<feature type="chain" id="PRO_5042818042" description="MD-2-related lipid-recognition domain-containing protein" evidence="2">
    <location>
        <begin position="16"/>
        <end position="188"/>
    </location>
</feature>
<reference evidence="4 5" key="1">
    <citation type="submission" date="2024-01" db="EMBL/GenBank/DDBJ databases">
        <title>The genome of the rayed Mediterranean limpet Patella caerulea (Linnaeus, 1758).</title>
        <authorList>
            <person name="Anh-Thu Weber A."/>
            <person name="Halstead-Nussloch G."/>
        </authorList>
    </citation>
    <scope>NUCLEOTIDE SEQUENCE [LARGE SCALE GENOMIC DNA]</scope>
    <source>
        <strain evidence="4">AATW-2023a</strain>
        <tissue evidence="4">Whole specimen</tissue>
    </source>
</reference>
<dbReference type="InterPro" id="IPR036846">
    <property type="entry name" value="GM2-AP_sf"/>
</dbReference>
<gene>
    <name evidence="4" type="ORF">SNE40_020674</name>
</gene>
<dbReference type="PANTHER" id="PTHR17357">
    <property type="entry name" value="GM2 GANGLIOSIDE ACTIVATOR PROTEIN"/>
    <property type="match status" value="1"/>
</dbReference>
<evidence type="ECO:0000256" key="1">
    <source>
        <dbReference type="ARBA" id="ARBA00022729"/>
    </source>
</evidence>
<dbReference type="Proteomes" id="UP001347796">
    <property type="component" value="Unassembled WGS sequence"/>
</dbReference>
<dbReference type="GO" id="GO:0005319">
    <property type="term" value="F:lipid transporter activity"/>
    <property type="evidence" value="ECO:0007669"/>
    <property type="project" value="TreeGrafter"/>
</dbReference>
<dbReference type="InterPro" id="IPR028996">
    <property type="entry name" value="GM2-AP"/>
</dbReference>
<sequence length="188" mass="20271">MLALILVAFLSTAFAARPGFQTSGAVEWRDCSNAADTWIPISKFGISPNPVPVPGKTVVELTSELKHELKNAVDMDVIFEKELLGQFTKVVCVKDVGTCHYDDPCNFLNVFKGDAGCPKQLADNGLPCTCPFNPTAINLPPSTFTVTNINSAWGFLATGTYHVKITVTEKATSTVRGCLEAYLAIARN</sequence>
<comment type="caution">
    <text evidence="4">The sequence shown here is derived from an EMBL/GenBank/DDBJ whole genome shotgun (WGS) entry which is preliminary data.</text>
</comment>
<dbReference type="GO" id="GO:0008047">
    <property type="term" value="F:enzyme activator activity"/>
    <property type="evidence" value="ECO:0007669"/>
    <property type="project" value="InterPro"/>
</dbReference>
<proteinExistence type="predicted"/>
<evidence type="ECO:0000259" key="3">
    <source>
        <dbReference type="Pfam" id="PF02221"/>
    </source>
</evidence>
<name>A0AAN8J4U7_PATCE</name>
<dbReference type="AlphaFoldDB" id="A0AAN8J4U7"/>
<organism evidence="4 5">
    <name type="scientific">Patella caerulea</name>
    <name type="common">Rayed Mediterranean limpet</name>
    <dbReference type="NCBI Taxonomy" id="87958"/>
    <lineage>
        <taxon>Eukaryota</taxon>
        <taxon>Metazoa</taxon>
        <taxon>Spiralia</taxon>
        <taxon>Lophotrochozoa</taxon>
        <taxon>Mollusca</taxon>
        <taxon>Gastropoda</taxon>
        <taxon>Patellogastropoda</taxon>
        <taxon>Patelloidea</taxon>
        <taxon>Patellidae</taxon>
        <taxon>Patella</taxon>
    </lineage>
</organism>
<feature type="domain" description="MD-2-related lipid-recognition" evidence="3">
    <location>
        <begin position="25"/>
        <end position="181"/>
    </location>
</feature>